<protein>
    <recommendedName>
        <fullName evidence="4">Phage tail assembly chaperone protein, E, or 41 or 14</fullName>
    </recommendedName>
</protein>
<dbReference type="OrthoDB" id="7851346at2"/>
<dbReference type="InterPro" id="IPR019289">
    <property type="entry name" value="Phage_tail_E/E"/>
</dbReference>
<dbReference type="Proteomes" id="UP000010792">
    <property type="component" value="Chromosome"/>
</dbReference>
<dbReference type="RefSeq" id="WP_052638068.1">
    <property type="nucleotide sequence ID" value="NZ_FO082820.1"/>
</dbReference>
<keyword evidence="3" id="KW-1185">Reference proteome</keyword>
<evidence type="ECO:0008006" key="4">
    <source>
        <dbReference type="Google" id="ProtNLM"/>
    </source>
</evidence>
<gene>
    <name evidence="2" type="ORF">NT26_1451</name>
</gene>
<dbReference type="KEGG" id="rht:NT26_1451"/>
<accession>L0NDQ1</accession>
<evidence type="ECO:0000313" key="2">
    <source>
        <dbReference type="EMBL" id="CCF19175.1"/>
    </source>
</evidence>
<organism evidence="2 3">
    <name type="scientific">Pseudorhizobium banfieldiae</name>
    <dbReference type="NCBI Taxonomy" id="1125847"/>
    <lineage>
        <taxon>Bacteria</taxon>
        <taxon>Pseudomonadati</taxon>
        <taxon>Pseudomonadota</taxon>
        <taxon>Alphaproteobacteria</taxon>
        <taxon>Hyphomicrobiales</taxon>
        <taxon>Rhizobiaceae</taxon>
        <taxon>Rhizobium/Agrobacterium group</taxon>
        <taxon>Pseudorhizobium</taxon>
    </lineage>
</organism>
<dbReference type="EMBL" id="FO082820">
    <property type="protein sequence ID" value="CCF19175.1"/>
    <property type="molecule type" value="Genomic_DNA"/>
</dbReference>
<evidence type="ECO:0000256" key="1">
    <source>
        <dbReference type="SAM" id="MobiDB-lite"/>
    </source>
</evidence>
<evidence type="ECO:0000313" key="3">
    <source>
        <dbReference type="Proteomes" id="UP000010792"/>
    </source>
</evidence>
<feature type="compositionally biased region" description="Low complexity" evidence="1">
    <location>
        <begin position="22"/>
        <end position="40"/>
    </location>
</feature>
<dbReference type="STRING" id="1125847.NT26_1451"/>
<dbReference type="Pfam" id="PF10109">
    <property type="entry name" value="Phage_TAC_7"/>
    <property type="match status" value="1"/>
</dbReference>
<feature type="region of interest" description="Disordered" evidence="1">
    <location>
        <begin position="125"/>
        <end position="155"/>
    </location>
</feature>
<name>L0NDQ1_9HYPH</name>
<dbReference type="AlphaFoldDB" id="L0NDQ1"/>
<reference evidence="2 3" key="1">
    <citation type="journal article" date="2013" name="Genome Biol. Evol.">
        <title>Life in an arsenic-containing gold mine: genome and physiology of the autotrophic arsenite-oxidizing bacterium rhizobium sp. NT-26.</title>
        <authorList>
            <person name="Andres J."/>
            <person name="Arsene-Ploetze F."/>
            <person name="Barbe V."/>
            <person name="Brochier-Armanet C."/>
            <person name="Cleiss-Arnold J."/>
            <person name="Coppee J.Y."/>
            <person name="Dillies M.A."/>
            <person name="Geist"/>
            <person name="L"/>
            <person name="Joublin A."/>
            <person name="Koechler S."/>
            <person name="Lassalle F."/>
            <person name="Marchal M."/>
            <person name="Medigue C."/>
            <person name="Muller D."/>
            <person name="Nesme X."/>
            <person name="Plewniak F."/>
            <person name="Proux C."/>
            <person name="Ramirez-Bahena M.H."/>
            <person name="Schenowitz C."/>
            <person name="Sismeiro O."/>
            <person name="Vallenet D."/>
            <person name="Santini J.M."/>
            <person name="Bertin P.N."/>
        </authorList>
    </citation>
    <scope>NUCLEOTIDE SEQUENCE [LARGE SCALE GENOMIC DNA]</scope>
    <source>
        <strain evidence="2 3">NT-26</strain>
    </source>
</reference>
<proteinExistence type="predicted"/>
<feature type="compositionally biased region" description="Low complexity" evidence="1">
    <location>
        <begin position="138"/>
        <end position="155"/>
    </location>
</feature>
<sequence length="155" mass="16765">MNTVVGRTKALSAEELARVEARQTQQAEAEASAPAAPKFASKQERTREVPLEWPLEYDGKTWDKITVRRAVGPDFKAIAQLGGTKDEDVGLARILSDAPEAIIRALDGDDYATLMEAIRDFLPRKLRAGDEPTSENGTSTQQSSPTSSTSDTATS</sequence>
<feature type="region of interest" description="Disordered" evidence="1">
    <location>
        <begin position="21"/>
        <end position="47"/>
    </location>
</feature>